<evidence type="ECO:0000256" key="1">
    <source>
        <dbReference type="SAM" id="MobiDB-lite"/>
    </source>
</evidence>
<comment type="caution">
    <text evidence="2">The sequence shown here is derived from an EMBL/GenBank/DDBJ whole genome shotgun (WGS) entry which is preliminary data.</text>
</comment>
<dbReference type="EMBL" id="LAVV01006649">
    <property type="protein sequence ID" value="KNZ58929.1"/>
    <property type="molecule type" value="Genomic_DNA"/>
</dbReference>
<evidence type="ECO:0000313" key="2">
    <source>
        <dbReference type="EMBL" id="KNZ58929.1"/>
    </source>
</evidence>
<feature type="compositionally biased region" description="Acidic residues" evidence="1">
    <location>
        <begin position="144"/>
        <end position="174"/>
    </location>
</feature>
<accession>A0A0L6VDZ1</accession>
<dbReference type="AlphaFoldDB" id="A0A0L6VDZ1"/>
<feature type="compositionally biased region" description="Polar residues" evidence="1">
    <location>
        <begin position="177"/>
        <end position="186"/>
    </location>
</feature>
<feature type="compositionally biased region" description="Acidic residues" evidence="1">
    <location>
        <begin position="191"/>
        <end position="207"/>
    </location>
</feature>
<keyword evidence="3" id="KW-1185">Reference proteome</keyword>
<feature type="compositionally biased region" description="Gly residues" evidence="1">
    <location>
        <begin position="212"/>
        <end position="221"/>
    </location>
</feature>
<proteinExistence type="predicted"/>
<protein>
    <submittedName>
        <fullName evidence="2">Uncharacterized protein</fullName>
    </submittedName>
</protein>
<dbReference type="VEuPathDB" id="FungiDB:VP01_1830g1"/>
<sequence>MSEYQCLLPPAPPKPSFANRIKIKLECKIAIHTLPCFAYILLTCSLFCLGTDNELKSQFYQVTNLKESLFHDLSEKQAKEFKLRMECDLILDQIELIRSRMPNQGAEEGTDPEMKRLRKYQENTNGFMYESDDEKANAANRYEEDVEEEQEEEEEEEDEDEDEGHQHEEEEGEDGWNNGQKENQNGHAEADSEEEDEDAEEDDEDEDKQIRSGGGGGGGWGRTSRTSRIMRPAITPPSHNPTSSIIIRTLIPPPLISPPILILILLKQNLTPIAPSACRPAWRVTLDLLKGWGSLQHCAATVGLLGPVAGALKKNNKYS</sequence>
<feature type="region of interest" description="Disordered" evidence="1">
    <location>
        <begin position="125"/>
        <end position="241"/>
    </location>
</feature>
<dbReference type="OrthoDB" id="2507352at2759"/>
<organism evidence="2 3">
    <name type="scientific">Puccinia sorghi</name>
    <dbReference type="NCBI Taxonomy" id="27349"/>
    <lineage>
        <taxon>Eukaryota</taxon>
        <taxon>Fungi</taxon>
        <taxon>Dikarya</taxon>
        <taxon>Basidiomycota</taxon>
        <taxon>Pucciniomycotina</taxon>
        <taxon>Pucciniomycetes</taxon>
        <taxon>Pucciniales</taxon>
        <taxon>Pucciniaceae</taxon>
        <taxon>Puccinia</taxon>
    </lineage>
</organism>
<gene>
    <name evidence="2" type="ORF">VP01_1830g1</name>
</gene>
<dbReference type="Proteomes" id="UP000037035">
    <property type="component" value="Unassembled WGS sequence"/>
</dbReference>
<name>A0A0L6VDZ1_9BASI</name>
<reference evidence="2 3" key="1">
    <citation type="submission" date="2015-08" db="EMBL/GenBank/DDBJ databases">
        <title>Next Generation Sequencing and Analysis of the Genome of Puccinia sorghi L Schw, the Causal Agent of Maize Common Rust.</title>
        <authorList>
            <person name="Rochi L."/>
            <person name="Burguener G."/>
            <person name="Darino M."/>
            <person name="Turjanski A."/>
            <person name="Kreff E."/>
            <person name="Dieguez M.J."/>
            <person name="Sacco F."/>
        </authorList>
    </citation>
    <scope>NUCLEOTIDE SEQUENCE [LARGE SCALE GENOMIC DNA]</scope>
    <source>
        <strain evidence="2 3">RO10H11247</strain>
    </source>
</reference>
<evidence type="ECO:0000313" key="3">
    <source>
        <dbReference type="Proteomes" id="UP000037035"/>
    </source>
</evidence>